<dbReference type="InterPro" id="IPR013187">
    <property type="entry name" value="F-box-assoc_dom_typ3"/>
</dbReference>
<gene>
    <name evidence="2" type="ORF">OLC1_LOCUS1769</name>
</gene>
<evidence type="ECO:0000313" key="2">
    <source>
        <dbReference type="EMBL" id="CAI9089423.1"/>
    </source>
</evidence>
<evidence type="ECO:0000259" key="1">
    <source>
        <dbReference type="Pfam" id="PF08268"/>
    </source>
</evidence>
<dbReference type="Pfam" id="PF08268">
    <property type="entry name" value="FBA_3"/>
    <property type="match status" value="1"/>
</dbReference>
<dbReference type="Proteomes" id="UP001161247">
    <property type="component" value="Chromosome 1"/>
</dbReference>
<accession>A0AAV1C2X3</accession>
<proteinExistence type="predicted"/>
<evidence type="ECO:0000313" key="3">
    <source>
        <dbReference type="Proteomes" id="UP001161247"/>
    </source>
</evidence>
<organism evidence="2 3">
    <name type="scientific">Oldenlandia corymbosa var. corymbosa</name>
    <dbReference type="NCBI Taxonomy" id="529605"/>
    <lineage>
        <taxon>Eukaryota</taxon>
        <taxon>Viridiplantae</taxon>
        <taxon>Streptophyta</taxon>
        <taxon>Embryophyta</taxon>
        <taxon>Tracheophyta</taxon>
        <taxon>Spermatophyta</taxon>
        <taxon>Magnoliopsida</taxon>
        <taxon>eudicotyledons</taxon>
        <taxon>Gunneridae</taxon>
        <taxon>Pentapetalae</taxon>
        <taxon>asterids</taxon>
        <taxon>lamiids</taxon>
        <taxon>Gentianales</taxon>
        <taxon>Rubiaceae</taxon>
        <taxon>Rubioideae</taxon>
        <taxon>Spermacoceae</taxon>
        <taxon>Hedyotis-Oldenlandia complex</taxon>
        <taxon>Oldenlandia</taxon>
    </lineage>
</organism>
<sequence>MVKLPDFPTNVLSSDKTHLGFDEVTKRYKLLKSSFPYTAILTIGLDSSWRILNAELRQPDEIFTTQASCFDGLLCWIGSDRIRAFELHEEKLVAIHPLPSAVKRMNFGPNIAVTRSGQKSCKILHHNPTRNGVWSEEILESPENDNVVYSNPTTIALGILPDGRRVTYEIPATSSSSYNINFFYPSTKRCENIKIEKDSSFNGLEDFSYVEENTFPLVHITSVCP</sequence>
<feature type="domain" description="F-box associated beta-propeller type 3" evidence="1">
    <location>
        <begin position="12"/>
        <end position="197"/>
    </location>
</feature>
<keyword evidence="3" id="KW-1185">Reference proteome</keyword>
<dbReference type="EMBL" id="OX459118">
    <property type="protein sequence ID" value="CAI9089423.1"/>
    <property type="molecule type" value="Genomic_DNA"/>
</dbReference>
<reference evidence="2" key="1">
    <citation type="submission" date="2023-03" db="EMBL/GenBank/DDBJ databases">
        <authorList>
            <person name="Julca I."/>
        </authorList>
    </citation>
    <scope>NUCLEOTIDE SEQUENCE</scope>
</reference>
<protein>
    <submittedName>
        <fullName evidence="2">OLC1v1023995C1</fullName>
    </submittedName>
</protein>
<dbReference type="AlphaFoldDB" id="A0AAV1C2X3"/>
<name>A0AAV1C2X3_OLDCO</name>